<evidence type="ECO:0000313" key="2">
    <source>
        <dbReference type="Proteomes" id="UP000501690"/>
    </source>
</evidence>
<dbReference type="Proteomes" id="UP000501690">
    <property type="component" value="Linkage Group LG4"/>
</dbReference>
<organism evidence="1 2">
    <name type="scientific">Vigna unguiculata</name>
    <name type="common">Cowpea</name>
    <dbReference type="NCBI Taxonomy" id="3917"/>
    <lineage>
        <taxon>Eukaryota</taxon>
        <taxon>Viridiplantae</taxon>
        <taxon>Streptophyta</taxon>
        <taxon>Embryophyta</taxon>
        <taxon>Tracheophyta</taxon>
        <taxon>Spermatophyta</taxon>
        <taxon>Magnoliopsida</taxon>
        <taxon>eudicotyledons</taxon>
        <taxon>Gunneridae</taxon>
        <taxon>Pentapetalae</taxon>
        <taxon>rosids</taxon>
        <taxon>fabids</taxon>
        <taxon>Fabales</taxon>
        <taxon>Fabaceae</taxon>
        <taxon>Papilionoideae</taxon>
        <taxon>50 kb inversion clade</taxon>
        <taxon>NPAAA clade</taxon>
        <taxon>indigoferoid/millettioid clade</taxon>
        <taxon>Phaseoleae</taxon>
        <taxon>Vigna</taxon>
    </lineage>
</organism>
<protein>
    <submittedName>
        <fullName evidence="1">Uncharacterized protein</fullName>
    </submittedName>
</protein>
<accession>A0A4D6LNI6</accession>
<name>A0A4D6LNI6_VIGUN</name>
<evidence type="ECO:0000313" key="1">
    <source>
        <dbReference type="EMBL" id="QCD89925.1"/>
    </source>
</evidence>
<reference evidence="1 2" key="1">
    <citation type="submission" date="2019-04" db="EMBL/GenBank/DDBJ databases">
        <title>An improved genome assembly and genetic linkage map for asparagus bean, Vigna unguiculata ssp. sesquipedialis.</title>
        <authorList>
            <person name="Xia Q."/>
            <person name="Zhang R."/>
            <person name="Dong Y."/>
        </authorList>
    </citation>
    <scope>NUCLEOTIDE SEQUENCE [LARGE SCALE GENOMIC DNA]</scope>
    <source>
        <tissue evidence="1">Leaf</tissue>
    </source>
</reference>
<dbReference type="AlphaFoldDB" id="A0A4D6LNI6"/>
<proteinExistence type="predicted"/>
<keyword evidence="2" id="KW-1185">Reference proteome</keyword>
<gene>
    <name evidence="1" type="ORF">DEO72_LG4g877</name>
</gene>
<dbReference type="EMBL" id="CP039348">
    <property type="protein sequence ID" value="QCD89925.1"/>
    <property type="molecule type" value="Genomic_DNA"/>
</dbReference>
<sequence>MTVAYPFIAGVNFQPKGPIFHIFFEKSALPTKATRFMGRPLVAKDRGKVKPIPFISKVDLELTPIFTVRVIAISPASTSVLPPLCPLEPPTSSLLILCTLVELKPIESRPSNPSISNNVSEKVEANPPSLRFLLSRPEDPSELDRLTTTIITCTLNHPKLNEFLISNPHLTIETNSPSDQNHPRILKVQESNQLVRVAWRFNRHCQTLHQNPENLVKLLCVAWGSGGYRQAVPLQEPRNRLKCMCRLVGMNAHQAVSGNFPETQKWNKKRETFIQFRICHAIQTQT</sequence>